<evidence type="ECO:0000313" key="6">
    <source>
        <dbReference type="Proteomes" id="UP000677228"/>
    </source>
</evidence>
<dbReference type="InterPro" id="IPR019734">
    <property type="entry name" value="TPR_rpt"/>
</dbReference>
<dbReference type="EMBL" id="CAJOBA010038782">
    <property type="protein sequence ID" value="CAF4066689.1"/>
    <property type="molecule type" value="Genomic_DNA"/>
</dbReference>
<dbReference type="InterPro" id="IPR011990">
    <property type="entry name" value="TPR-like_helical_dom_sf"/>
</dbReference>
<name>A0A8S2EWS8_9BILA</name>
<dbReference type="SUPFAM" id="SSF48452">
    <property type="entry name" value="TPR-like"/>
    <property type="match status" value="1"/>
</dbReference>
<keyword evidence="1" id="KW-0677">Repeat</keyword>
<dbReference type="Gene3D" id="1.25.40.10">
    <property type="entry name" value="Tetratricopeptide repeat domain"/>
    <property type="match status" value="1"/>
</dbReference>
<comment type="caution">
    <text evidence="4">The sequence shown here is derived from an EMBL/GenBank/DDBJ whole genome shotgun (WGS) entry which is preliminary data.</text>
</comment>
<dbReference type="PANTHER" id="PTHR45641:SF1">
    <property type="entry name" value="AAA+ ATPASE DOMAIN-CONTAINING PROTEIN"/>
    <property type="match status" value="1"/>
</dbReference>
<dbReference type="Proteomes" id="UP000682733">
    <property type="component" value="Unassembled WGS sequence"/>
</dbReference>
<gene>
    <name evidence="4" type="ORF">OVA965_LOCUS26684</name>
    <name evidence="5" type="ORF">TMI583_LOCUS27424</name>
</gene>
<dbReference type="PROSITE" id="PS50005">
    <property type="entry name" value="TPR"/>
    <property type="match status" value="1"/>
</dbReference>
<evidence type="ECO:0000313" key="5">
    <source>
        <dbReference type="EMBL" id="CAF4066689.1"/>
    </source>
</evidence>
<dbReference type="AlphaFoldDB" id="A0A8S2EWS8"/>
<evidence type="ECO:0000313" key="4">
    <source>
        <dbReference type="EMBL" id="CAF1259985.1"/>
    </source>
</evidence>
<sequence length="60" mass="6940">MRYLFKVLPSNHPDIATTYTNVAELYDTQEDYVKEIEYLNKTLEIQLNSLPPSHPDVAVT</sequence>
<keyword evidence="2 3" id="KW-0802">TPR repeat</keyword>
<accession>A0A8S2EWS8</accession>
<feature type="non-terminal residue" evidence="4">
    <location>
        <position position="60"/>
    </location>
</feature>
<feature type="repeat" description="TPR" evidence="3">
    <location>
        <begin position="16"/>
        <end position="49"/>
    </location>
</feature>
<evidence type="ECO:0000256" key="3">
    <source>
        <dbReference type="PROSITE-ProRule" id="PRU00339"/>
    </source>
</evidence>
<organism evidence="4 6">
    <name type="scientific">Didymodactylos carnosus</name>
    <dbReference type="NCBI Taxonomy" id="1234261"/>
    <lineage>
        <taxon>Eukaryota</taxon>
        <taxon>Metazoa</taxon>
        <taxon>Spiralia</taxon>
        <taxon>Gnathifera</taxon>
        <taxon>Rotifera</taxon>
        <taxon>Eurotatoria</taxon>
        <taxon>Bdelloidea</taxon>
        <taxon>Philodinida</taxon>
        <taxon>Philodinidae</taxon>
        <taxon>Didymodactylos</taxon>
    </lineage>
</organism>
<reference evidence="4" key="1">
    <citation type="submission" date="2021-02" db="EMBL/GenBank/DDBJ databases">
        <authorList>
            <person name="Nowell W R."/>
        </authorList>
    </citation>
    <scope>NUCLEOTIDE SEQUENCE</scope>
</reference>
<dbReference type="PANTHER" id="PTHR45641">
    <property type="entry name" value="TETRATRICOPEPTIDE REPEAT PROTEIN (AFU_ORTHOLOGUE AFUA_6G03870)"/>
    <property type="match status" value="1"/>
</dbReference>
<evidence type="ECO:0000256" key="2">
    <source>
        <dbReference type="ARBA" id="ARBA00022803"/>
    </source>
</evidence>
<dbReference type="Proteomes" id="UP000677228">
    <property type="component" value="Unassembled WGS sequence"/>
</dbReference>
<dbReference type="EMBL" id="CAJNOK010017228">
    <property type="protein sequence ID" value="CAF1259985.1"/>
    <property type="molecule type" value="Genomic_DNA"/>
</dbReference>
<evidence type="ECO:0000256" key="1">
    <source>
        <dbReference type="ARBA" id="ARBA00022737"/>
    </source>
</evidence>
<proteinExistence type="predicted"/>
<evidence type="ECO:0008006" key="7">
    <source>
        <dbReference type="Google" id="ProtNLM"/>
    </source>
</evidence>
<protein>
    <recommendedName>
        <fullName evidence="7">Kinesin light chain</fullName>
    </recommendedName>
</protein>